<dbReference type="Proteomes" id="UP000694925">
    <property type="component" value="Unplaced"/>
</dbReference>
<keyword evidence="13" id="KW-1185">Reference proteome</keyword>
<dbReference type="Gene3D" id="3.30.56.70">
    <property type="entry name" value="N2,N2-dimethylguanosine tRNA methyltransferase, C-terminal domain"/>
    <property type="match status" value="1"/>
</dbReference>
<dbReference type="PROSITE" id="PS00062">
    <property type="entry name" value="ALDOKETO_REDUCTASE_2"/>
    <property type="match status" value="2"/>
</dbReference>
<dbReference type="FunFam" id="3.20.20.100:FF:000006">
    <property type="entry name" value="Aldo-keto reductase family 1 member A1"/>
    <property type="match status" value="1"/>
</dbReference>
<dbReference type="SUPFAM" id="SSF53335">
    <property type="entry name" value="S-adenosyl-L-methionine-dependent methyltransferases"/>
    <property type="match status" value="1"/>
</dbReference>
<dbReference type="InterPro" id="IPR044488">
    <property type="entry name" value="AKR2E"/>
</dbReference>
<sequence>MEQCSKKPKLDNTSIKEGEAEILVDTNVFYNPVQEFNRDLSVAVLTTHIKNRNKQAVNTNGQKPEGITILEALSATGLRSIRYAKEVEDIKQIIANDISAKAVTSIQQNIQHNKVEHLVTPSHQDAMLLMYQSRKDKFDAIDLDPYGCPTIFLDGAVQCVSEGGLLMITATDMAVLAGNSPETCYLKYGAISLRSKACHEMALRILLQNVASHAGRYGRYIVPILSISADFYVRVFVKVFSSQIKCKQNATKIGMVYQCTGCESINTRAFCYKRPTSGYKLLFQPVDQHCKICNHKQHLGGPIWLGPLHDQHFVSDLLCNLDEMKLGTLKRIEGVLNVIHEELDYPLYYTLDRLMSIIRCVTPSMLVFRSALLNAGYQVSYSHACRTSIKTDAPNEVIWDIVRAWEKNNPVKRDKLPEDSSAIKILDTPTTIDVSFNVHPSANPTSRQNKLTRFQQNPMINWGPGTRSRTRIDLENGVEISKKIKNQNKNSRREKIIITEDIDETKTTSMAASTITLSNGQRCPVLGLGTWQAGDDPSVVEQAVRDAVDAGYRHFDCAYIYGNEKEIGKALQDKIAEGVVKREDLFITTKLWNTSHKREDVVPVCKRSVKNLGLGYIDLYLIHWPISYKENAKSLWPVDEKGNPMFGDVDYLDTWRGMEECVTLGLTKSIGLSNFNSVQIDRVLSIAAIKPVMNQVEVHPNLNQKKLREFCAQRGITITAYSPFGSPKRTWAKSTDPQVTMDAPEIVAVGKKYGKTPAQVILRYLIDIGTIPIPKSSSKERIKQNINIFDFKLTPEEIATIDKLDCGLRICPAADLSAVMPEIPNLTFSNGHKMPVFGLGTYQSKAGEVEKAVMEAIDLGYRHIDTAFFYQNEKEIGQAVQAKIKDGTVKREDLFITTKLWNNFHKKEKVVPTCKKSLENLGLSYVDLYLVHWPFAFKDGDDLMPRDEKGVLQLSDIDYIETWKGMEECVQLGLTRSIGISNFNEEQITRLLGAAKILPVNNQVEVSINLHQKPLIEFCKKHNITITAYSPLGQPGNKAGTPNFLENPKILELAKKYNKTPPQIALRYVMQQGIAIIPKTVTSSRLKENMNIFDFSLTDEESAAVATLATGQRVARFGDAKGHKYYPFE</sequence>
<dbReference type="Gene3D" id="3.20.20.100">
    <property type="entry name" value="NADP-dependent oxidoreductase domain"/>
    <property type="match status" value="2"/>
</dbReference>
<dbReference type="GO" id="GO:0032259">
    <property type="term" value="P:methylation"/>
    <property type="evidence" value="ECO:0007669"/>
    <property type="project" value="UniProtKB-UniRule"/>
</dbReference>
<evidence type="ECO:0000256" key="7">
    <source>
        <dbReference type="ARBA" id="ARBA00022857"/>
    </source>
</evidence>
<evidence type="ECO:0000313" key="13">
    <source>
        <dbReference type="Proteomes" id="UP000694925"/>
    </source>
</evidence>
<evidence type="ECO:0000256" key="6">
    <source>
        <dbReference type="ARBA" id="ARBA00022694"/>
    </source>
</evidence>
<keyword evidence="9" id="KW-0560">Oxidoreductase</keyword>
<dbReference type="InterPro" id="IPR002905">
    <property type="entry name" value="Trm1"/>
</dbReference>
<keyword evidence="7" id="KW-0521">NADP</keyword>
<dbReference type="InterPro" id="IPR042296">
    <property type="entry name" value="tRNA_met_Trm1_C"/>
</dbReference>
<dbReference type="CDD" id="cd19116">
    <property type="entry name" value="AKR_AKR2E1-5"/>
    <property type="match status" value="2"/>
</dbReference>
<evidence type="ECO:0000256" key="3">
    <source>
        <dbReference type="ARBA" id="ARBA00022603"/>
    </source>
</evidence>
<gene>
    <name evidence="14" type="primary">LOC108630644</name>
</gene>
<dbReference type="InterPro" id="IPR018170">
    <property type="entry name" value="Aldo/ket_reductase_CS"/>
</dbReference>
<keyword evidence="5 11" id="KW-0949">S-adenosyl-L-methionine</keyword>
<evidence type="ECO:0000256" key="8">
    <source>
        <dbReference type="ARBA" id="ARBA00022884"/>
    </source>
</evidence>
<comment type="similarity">
    <text evidence="11">Belongs to the class I-like SAM-binding methyltransferase superfamily. Trm1 family.</text>
</comment>
<dbReference type="FunFam" id="3.30.56.70:FF:000001">
    <property type="entry name" value="tRNA (guanine(26)-N(2))-dimethyltransferase"/>
    <property type="match status" value="1"/>
</dbReference>
<dbReference type="Gene3D" id="3.40.50.150">
    <property type="entry name" value="Vaccinia Virus protein VP39"/>
    <property type="match status" value="1"/>
</dbReference>
<reference evidence="14" key="1">
    <citation type="submission" date="2025-08" db="UniProtKB">
        <authorList>
            <consortium name="RefSeq"/>
        </authorList>
    </citation>
    <scope>IDENTIFICATION</scope>
    <source>
        <tissue evidence="14">Whole body</tissue>
    </source>
</reference>
<dbReference type="RefSeq" id="XP_017889544.2">
    <property type="nucleotide sequence ID" value="XM_018034055.2"/>
</dbReference>
<dbReference type="Pfam" id="PF00248">
    <property type="entry name" value="Aldo_ket_red"/>
    <property type="match status" value="2"/>
</dbReference>
<evidence type="ECO:0000256" key="9">
    <source>
        <dbReference type="ARBA" id="ARBA00023002"/>
    </source>
</evidence>
<dbReference type="NCBIfam" id="TIGR00308">
    <property type="entry name" value="TRM1"/>
    <property type="match status" value="1"/>
</dbReference>
<keyword evidence="8 11" id="KW-0694">RNA-binding</keyword>
<comment type="similarity">
    <text evidence="1">Belongs to the aldo/keto reductase family.</text>
</comment>
<dbReference type="GO" id="GO:0008033">
    <property type="term" value="P:tRNA processing"/>
    <property type="evidence" value="ECO:0007669"/>
    <property type="project" value="UniProtKB-UniRule"/>
</dbReference>
<dbReference type="PROSITE" id="PS51626">
    <property type="entry name" value="SAM_MT_TRM1"/>
    <property type="match status" value="1"/>
</dbReference>
<feature type="domain" description="NADP-dependent oxidoreductase" evidence="12">
    <location>
        <begin position="840"/>
        <end position="1106"/>
    </location>
</feature>
<evidence type="ECO:0000256" key="1">
    <source>
        <dbReference type="ARBA" id="ARBA00007905"/>
    </source>
</evidence>
<dbReference type="InterPro" id="IPR029063">
    <property type="entry name" value="SAM-dependent_MTases_sf"/>
</dbReference>
<dbReference type="PRINTS" id="PR00069">
    <property type="entry name" value="ALDKETRDTASE"/>
</dbReference>
<keyword evidence="6 11" id="KW-0819">tRNA processing</keyword>
<dbReference type="PROSITE" id="PS00798">
    <property type="entry name" value="ALDOKETO_REDUCTASE_1"/>
    <property type="match status" value="2"/>
</dbReference>
<evidence type="ECO:0000259" key="12">
    <source>
        <dbReference type="Pfam" id="PF00248"/>
    </source>
</evidence>
<dbReference type="GO" id="GO:0016491">
    <property type="term" value="F:oxidoreductase activity"/>
    <property type="evidence" value="ECO:0007669"/>
    <property type="project" value="UniProtKB-KW"/>
</dbReference>
<evidence type="ECO:0000256" key="4">
    <source>
        <dbReference type="ARBA" id="ARBA00022679"/>
    </source>
</evidence>
<feature type="domain" description="NADP-dependent oxidoreductase" evidence="12">
    <location>
        <begin position="526"/>
        <end position="804"/>
    </location>
</feature>
<dbReference type="PROSITE" id="PS00063">
    <property type="entry name" value="ALDOKETO_REDUCTASE_3"/>
    <property type="match status" value="2"/>
</dbReference>
<accession>A0AAJ7JCM8</accession>
<evidence type="ECO:0000256" key="5">
    <source>
        <dbReference type="ARBA" id="ARBA00022691"/>
    </source>
</evidence>
<evidence type="ECO:0000256" key="10">
    <source>
        <dbReference type="ARBA" id="ARBA00074266"/>
    </source>
</evidence>
<name>A0AAJ7JCM8_9HYME</name>
<keyword evidence="4 11" id="KW-0808">Transferase</keyword>
<dbReference type="GeneID" id="108630644"/>
<dbReference type="InterPro" id="IPR023210">
    <property type="entry name" value="NADP_OxRdtase_dom"/>
</dbReference>
<dbReference type="AlphaFoldDB" id="A0AAJ7JCM8"/>
<evidence type="ECO:0000256" key="2">
    <source>
        <dbReference type="ARBA" id="ARBA00022555"/>
    </source>
</evidence>
<protein>
    <recommendedName>
        <fullName evidence="10">tRNA (guanine(26)-N(2))-dimethyltransferase</fullName>
    </recommendedName>
</protein>
<dbReference type="InterPro" id="IPR036812">
    <property type="entry name" value="NAD(P)_OxRdtase_dom_sf"/>
</dbReference>
<evidence type="ECO:0000313" key="14">
    <source>
        <dbReference type="RefSeq" id="XP_017889544.2"/>
    </source>
</evidence>
<proteinExistence type="inferred from homology"/>
<dbReference type="GO" id="GO:0000049">
    <property type="term" value="F:tRNA binding"/>
    <property type="evidence" value="ECO:0007669"/>
    <property type="project" value="UniProtKB-UniRule"/>
</dbReference>
<dbReference type="CTD" id="170650"/>
<dbReference type="PANTHER" id="PTHR11732">
    <property type="entry name" value="ALDO/KETO REDUCTASE"/>
    <property type="match status" value="1"/>
</dbReference>
<dbReference type="FunFam" id="3.40.50.150:FF:000051">
    <property type="entry name" value="tRNA (guanine(26)-N(2))-dimethyltransferase"/>
    <property type="match status" value="1"/>
</dbReference>
<dbReference type="KEGG" id="ccal:108630644"/>
<dbReference type="SUPFAM" id="SSF51430">
    <property type="entry name" value="NAD(P)-linked oxidoreductase"/>
    <property type="match status" value="2"/>
</dbReference>
<organism evidence="13 14">
    <name type="scientific">Ceratina calcarata</name>
    <dbReference type="NCBI Taxonomy" id="156304"/>
    <lineage>
        <taxon>Eukaryota</taxon>
        <taxon>Metazoa</taxon>
        <taxon>Ecdysozoa</taxon>
        <taxon>Arthropoda</taxon>
        <taxon>Hexapoda</taxon>
        <taxon>Insecta</taxon>
        <taxon>Pterygota</taxon>
        <taxon>Neoptera</taxon>
        <taxon>Endopterygota</taxon>
        <taxon>Hymenoptera</taxon>
        <taxon>Apocrita</taxon>
        <taxon>Aculeata</taxon>
        <taxon>Apoidea</taxon>
        <taxon>Anthophila</taxon>
        <taxon>Apidae</taxon>
        <taxon>Ceratina</taxon>
        <taxon>Zadontomerus</taxon>
    </lineage>
</organism>
<keyword evidence="3 11" id="KW-0489">Methyltransferase</keyword>
<evidence type="ECO:0000256" key="11">
    <source>
        <dbReference type="PROSITE-ProRule" id="PRU00958"/>
    </source>
</evidence>
<keyword evidence="2 11" id="KW-0820">tRNA-binding</keyword>
<dbReference type="FunFam" id="3.20.20.100:FF:000023">
    <property type="entry name" value="aldose reductase"/>
    <property type="match status" value="1"/>
</dbReference>
<dbReference type="InterPro" id="IPR020471">
    <property type="entry name" value="AKR"/>
</dbReference>
<dbReference type="GO" id="GO:0016423">
    <property type="term" value="F:tRNA (guanine) methyltransferase activity"/>
    <property type="evidence" value="ECO:0007669"/>
    <property type="project" value="InterPro"/>
</dbReference>
<dbReference type="Pfam" id="PF02005">
    <property type="entry name" value="TRM"/>
    <property type="match status" value="1"/>
</dbReference>